<evidence type="ECO:0000256" key="6">
    <source>
        <dbReference type="HAMAP-Rule" id="MF_00265"/>
    </source>
</evidence>
<keyword evidence="3 6" id="KW-0479">Metal-binding</keyword>
<protein>
    <recommendedName>
        <fullName evidence="6">Ribonuclease VapC</fullName>
        <shortName evidence="6">RNase VapC</shortName>
        <ecNumber evidence="6">3.1.-.-</ecNumber>
    </recommendedName>
    <alternativeName>
        <fullName evidence="6">Toxin VapC</fullName>
    </alternativeName>
</protein>
<dbReference type="Proteomes" id="UP001183414">
    <property type="component" value="Unassembled WGS sequence"/>
</dbReference>
<gene>
    <name evidence="6" type="primary">vapC</name>
    <name evidence="8" type="ORF">RM572_25450</name>
</gene>
<keyword evidence="1 6" id="KW-1277">Toxin-antitoxin system</keyword>
<keyword evidence="9" id="KW-1185">Reference proteome</keyword>
<comment type="similarity">
    <text evidence="6">Belongs to the PINc/VapC protein family.</text>
</comment>
<proteinExistence type="inferred from homology"/>
<keyword evidence="5 6" id="KW-0460">Magnesium</keyword>
<dbReference type="InterPro" id="IPR022907">
    <property type="entry name" value="VapC_family"/>
</dbReference>
<evidence type="ECO:0000256" key="4">
    <source>
        <dbReference type="ARBA" id="ARBA00022801"/>
    </source>
</evidence>
<evidence type="ECO:0000256" key="2">
    <source>
        <dbReference type="ARBA" id="ARBA00022722"/>
    </source>
</evidence>
<feature type="binding site" evidence="6">
    <location>
        <position position="102"/>
    </location>
    <ligand>
        <name>Mg(2+)</name>
        <dbReference type="ChEBI" id="CHEBI:18420"/>
    </ligand>
</feature>
<keyword evidence="2 6" id="KW-0540">Nuclease</keyword>
<evidence type="ECO:0000256" key="1">
    <source>
        <dbReference type="ARBA" id="ARBA00022649"/>
    </source>
</evidence>
<dbReference type="EMBL" id="JAVREQ010000030">
    <property type="protein sequence ID" value="MDT0382111.1"/>
    <property type="molecule type" value="Genomic_DNA"/>
</dbReference>
<dbReference type="HAMAP" id="MF_00265">
    <property type="entry name" value="VapC_Nob1"/>
    <property type="match status" value="1"/>
</dbReference>
<comment type="cofactor">
    <cofactor evidence="6">
        <name>Mg(2+)</name>
        <dbReference type="ChEBI" id="CHEBI:18420"/>
    </cofactor>
</comment>
<dbReference type="Pfam" id="PF01850">
    <property type="entry name" value="PIN"/>
    <property type="match status" value="1"/>
</dbReference>
<dbReference type="EC" id="3.1.-.-" evidence="6"/>
<dbReference type="InterPro" id="IPR002716">
    <property type="entry name" value="PIN_dom"/>
</dbReference>
<dbReference type="InterPro" id="IPR029060">
    <property type="entry name" value="PIN-like_dom_sf"/>
</dbReference>
<keyword evidence="4 6" id="KW-0378">Hydrolase</keyword>
<dbReference type="RefSeq" id="WP_311675719.1">
    <property type="nucleotide sequence ID" value="NZ_JAVREQ010000030.1"/>
</dbReference>
<organism evidence="8 9">
    <name type="scientific">Streptomyces hazeniae</name>
    <dbReference type="NCBI Taxonomy" id="3075538"/>
    <lineage>
        <taxon>Bacteria</taxon>
        <taxon>Bacillati</taxon>
        <taxon>Actinomycetota</taxon>
        <taxon>Actinomycetes</taxon>
        <taxon>Kitasatosporales</taxon>
        <taxon>Streptomycetaceae</taxon>
        <taxon>Streptomyces</taxon>
    </lineage>
</organism>
<evidence type="ECO:0000259" key="7">
    <source>
        <dbReference type="Pfam" id="PF01850"/>
    </source>
</evidence>
<keyword evidence="6" id="KW-0800">Toxin</keyword>
<evidence type="ECO:0000313" key="8">
    <source>
        <dbReference type="EMBL" id="MDT0382111.1"/>
    </source>
</evidence>
<evidence type="ECO:0000256" key="5">
    <source>
        <dbReference type="ARBA" id="ARBA00022842"/>
    </source>
</evidence>
<sequence>MIAVGDTSGLIAAFNRSDPEHDACRAVLGSVGLLVVSPLTVTEIHQVTASRAGRSAADTAVRMLVQRFRQTRAVLAEVGPDMLADALSLRARYADLDLDLVDAANAVVAAAYETDCVLTLDRRDFRAIRPLTRHRAFRLLPDDA</sequence>
<reference evidence="9" key="1">
    <citation type="submission" date="2023-07" db="EMBL/GenBank/DDBJ databases">
        <title>30 novel species of actinomycetes from the DSMZ collection.</title>
        <authorList>
            <person name="Nouioui I."/>
        </authorList>
    </citation>
    <scope>NUCLEOTIDE SEQUENCE [LARGE SCALE GENOMIC DNA]</scope>
    <source>
        <strain evidence="9">DSM 42041</strain>
    </source>
</reference>
<comment type="caution">
    <text evidence="8">The sequence shown here is derived from an EMBL/GenBank/DDBJ whole genome shotgun (WGS) entry which is preliminary data.</text>
</comment>
<dbReference type="Gene3D" id="3.40.50.1010">
    <property type="entry name" value="5'-nuclease"/>
    <property type="match status" value="1"/>
</dbReference>
<accession>A0ABU2NYP4</accession>
<name>A0ABU2NYP4_9ACTN</name>
<dbReference type="SUPFAM" id="SSF88723">
    <property type="entry name" value="PIN domain-like"/>
    <property type="match status" value="1"/>
</dbReference>
<evidence type="ECO:0000256" key="3">
    <source>
        <dbReference type="ARBA" id="ARBA00022723"/>
    </source>
</evidence>
<evidence type="ECO:0000313" key="9">
    <source>
        <dbReference type="Proteomes" id="UP001183414"/>
    </source>
</evidence>
<feature type="binding site" evidence="6">
    <location>
        <position position="6"/>
    </location>
    <ligand>
        <name>Mg(2+)</name>
        <dbReference type="ChEBI" id="CHEBI:18420"/>
    </ligand>
</feature>
<comment type="function">
    <text evidence="6">Toxic component of a toxin-antitoxin (TA) system. An RNase.</text>
</comment>
<feature type="domain" description="PIN" evidence="7">
    <location>
        <begin position="6"/>
        <end position="128"/>
    </location>
</feature>